<keyword evidence="2" id="KW-1185">Reference proteome</keyword>
<proteinExistence type="predicted"/>
<sequence length="164" mass="18880">MPTRSMNPNFRKGKSSSSNRVDEKLFREIPRLPTDDAITKKLKDMSSTNLNIFICREFERHRQFNNRGIIYGQVPIMSDLNHIQEFQGDVFIYNVKATLTHKSKNLPYGTIITALVEAAWVVVSNEKGCEVESFFEKMNLAEIKYQRDKDANTLNLADIADKFA</sequence>
<gene>
    <name evidence="1" type="ORF">M9H77_27170</name>
</gene>
<reference evidence="2" key="1">
    <citation type="journal article" date="2023" name="Nat. Plants">
        <title>Single-cell RNA sequencing provides a high-resolution roadmap for understanding the multicellular compartmentation of specialized metabolism.</title>
        <authorList>
            <person name="Sun S."/>
            <person name="Shen X."/>
            <person name="Li Y."/>
            <person name="Li Y."/>
            <person name="Wang S."/>
            <person name="Li R."/>
            <person name="Zhang H."/>
            <person name="Shen G."/>
            <person name="Guo B."/>
            <person name="Wei J."/>
            <person name="Xu J."/>
            <person name="St-Pierre B."/>
            <person name="Chen S."/>
            <person name="Sun C."/>
        </authorList>
    </citation>
    <scope>NUCLEOTIDE SEQUENCE [LARGE SCALE GENOMIC DNA]</scope>
</reference>
<organism evidence="1 2">
    <name type="scientific">Catharanthus roseus</name>
    <name type="common">Madagascar periwinkle</name>
    <name type="synonym">Vinca rosea</name>
    <dbReference type="NCBI Taxonomy" id="4058"/>
    <lineage>
        <taxon>Eukaryota</taxon>
        <taxon>Viridiplantae</taxon>
        <taxon>Streptophyta</taxon>
        <taxon>Embryophyta</taxon>
        <taxon>Tracheophyta</taxon>
        <taxon>Spermatophyta</taxon>
        <taxon>Magnoliopsida</taxon>
        <taxon>eudicotyledons</taxon>
        <taxon>Gunneridae</taxon>
        <taxon>Pentapetalae</taxon>
        <taxon>asterids</taxon>
        <taxon>lamiids</taxon>
        <taxon>Gentianales</taxon>
        <taxon>Apocynaceae</taxon>
        <taxon>Rauvolfioideae</taxon>
        <taxon>Vinceae</taxon>
        <taxon>Catharanthinae</taxon>
        <taxon>Catharanthus</taxon>
    </lineage>
</organism>
<name>A0ACC0ABQ0_CATRO</name>
<evidence type="ECO:0000313" key="2">
    <source>
        <dbReference type="Proteomes" id="UP001060085"/>
    </source>
</evidence>
<accession>A0ACC0ABQ0</accession>
<comment type="caution">
    <text evidence="1">The sequence shown here is derived from an EMBL/GenBank/DDBJ whole genome shotgun (WGS) entry which is preliminary data.</text>
</comment>
<dbReference type="Proteomes" id="UP001060085">
    <property type="component" value="Linkage Group LG06"/>
</dbReference>
<evidence type="ECO:0000313" key="1">
    <source>
        <dbReference type="EMBL" id="KAI5658377.1"/>
    </source>
</evidence>
<dbReference type="EMBL" id="CM044706">
    <property type="protein sequence ID" value="KAI5658377.1"/>
    <property type="molecule type" value="Genomic_DNA"/>
</dbReference>
<protein>
    <submittedName>
        <fullName evidence="1">Uncharacterized protein</fullName>
    </submittedName>
</protein>